<dbReference type="Proteomes" id="UP000179642">
    <property type="component" value="Unassembled WGS sequence"/>
</dbReference>
<dbReference type="SUPFAM" id="SSF46785">
    <property type="entry name" value="Winged helix' DNA-binding domain"/>
    <property type="match status" value="1"/>
</dbReference>
<dbReference type="InterPro" id="IPR036388">
    <property type="entry name" value="WH-like_DNA-bd_sf"/>
</dbReference>
<dbReference type="InterPro" id="IPR036390">
    <property type="entry name" value="WH_DNA-bd_sf"/>
</dbReference>
<keyword evidence="4" id="KW-1185">Reference proteome</keyword>
<name>A0A1S2QD70_9ACTN</name>
<dbReference type="InterPro" id="IPR026881">
    <property type="entry name" value="WYL_dom"/>
</dbReference>
<evidence type="ECO:0000313" key="3">
    <source>
        <dbReference type="EMBL" id="OIK03617.1"/>
    </source>
</evidence>
<dbReference type="Gene3D" id="1.10.10.10">
    <property type="entry name" value="Winged helix-like DNA-binding domain superfamily/Winged helix DNA-binding domain"/>
    <property type="match status" value="1"/>
</dbReference>
<evidence type="ECO:0000259" key="1">
    <source>
        <dbReference type="Pfam" id="PF08279"/>
    </source>
</evidence>
<dbReference type="EMBL" id="MLYO01000035">
    <property type="protein sequence ID" value="OIK03617.1"/>
    <property type="molecule type" value="Genomic_DNA"/>
</dbReference>
<proteinExistence type="predicted"/>
<accession>A0A1S2QD70</accession>
<dbReference type="PANTHER" id="PTHR34580:SF3">
    <property type="entry name" value="PROTEIN PAFB"/>
    <property type="match status" value="1"/>
</dbReference>
<dbReference type="OrthoDB" id="3171994at2"/>
<organism evidence="3 4">
    <name type="scientific">Streptomyces monashensis</name>
    <dbReference type="NCBI Taxonomy" id="1678012"/>
    <lineage>
        <taxon>Bacteria</taxon>
        <taxon>Bacillati</taxon>
        <taxon>Actinomycetota</taxon>
        <taxon>Actinomycetes</taxon>
        <taxon>Kitasatosporales</taxon>
        <taxon>Streptomycetaceae</taxon>
        <taxon>Streptomyces</taxon>
    </lineage>
</organism>
<dbReference type="PROSITE" id="PS52050">
    <property type="entry name" value="WYL"/>
    <property type="match status" value="1"/>
</dbReference>
<reference evidence="3 4" key="1">
    <citation type="submission" date="2016-10" db="EMBL/GenBank/DDBJ databases">
        <title>Genome sequence of Streptomyces sp. MUSC 1.</title>
        <authorList>
            <person name="Lee L.-H."/>
            <person name="Ser H.-L."/>
            <person name="Law J.W.-F."/>
        </authorList>
    </citation>
    <scope>NUCLEOTIDE SEQUENCE [LARGE SCALE GENOMIC DNA]</scope>
    <source>
        <strain evidence="3 4">MUSC 1</strain>
    </source>
</reference>
<dbReference type="Pfam" id="PF13280">
    <property type="entry name" value="WYL"/>
    <property type="match status" value="1"/>
</dbReference>
<dbReference type="InterPro" id="IPR013196">
    <property type="entry name" value="HTH_11"/>
</dbReference>
<evidence type="ECO:0000313" key="4">
    <source>
        <dbReference type="Proteomes" id="UP000179642"/>
    </source>
</evidence>
<feature type="domain" description="Helix-turn-helix type 11" evidence="1">
    <location>
        <begin position="6"/>
        <end position="62"/>
    </location>
</feature>
<evidence type="ECO:0000259" key="2">
    <source>
        <dbReference type="Pfam" id="PF13280"/>
    </source>
</evidence>
<feature type="domain" description="WYL" evidence="2">
    <location>
        <begin position="144"/>
        <end position="208"/>
    </location>
</feature>
<dbReference type="Pfam" id="PF08279">
    <property type="entry name" value="HTH_11"/>
    <property type="match status" value="1"/>
</dbReference>
<dbReference type="RefSeq" id="WP_071382684.1">
    <property type="nucleotide sequence ID" value="NZ_MLYO01000035.1"/>
</dbReference>
<comment type="caution">
    <text evidence="3">The sequence shown here is derived from an EMBL/GenBank/DDBJ whole genome shotgun (WGS) entry which is preliminary data.</text>
</comment>
<protein>
    <submittedName>
        <fullName evidence="3">Transcriptional regulator</fullName>
    </submittedName>
</protein>
<gene>
    <name evidence="3" type="ORF">BIV23_21950</name>
</gene>
<dbReference type="InterPro" id="IPR051534">
    <property type="entry name" value="CBASS_pafABC_assoc_protein"/>
</dbReference>
<sequence>MNRTDRLYALVEELRAAAPRPRSARALARHFEVSVRTIERDLAALQQSGLPIHAEPGRTGGYVLDRERTLPPLTITPAEATALAVALHALDGTPFAVDARSALHKVLAVMPERERRAAGELAERVRLLVPATRPAPPAGPVVPRALREALTAGRVLRLDYADAAGRRTARDVEPLGFLGGTEHWYLAGWCRLRNAPRGFRLDRVRAATALDERAPHRAVDLTALDTLGSDVVPLDAATVL</sequence>
<dbReference type="PANTHER" id="PTHR34580">
    <property type="match status" value="1"/>
</dbReference>
<dbReference type="AlphaFoldDB" id="A0A1S2QD70"/>